<dbReference type="EMBL" id="JARPTC010000021">
    <property type="protein sequence ID" value="MDO7788430.1"/>
    <property type="molecule type" value="Genomic_DNA"/>
</dbReference>
<evidence type="ECO:0000313" key="2">
    <source>
        <dbReference type="Proteomes" id="UP001172911"/>
    </source>
</evidence>
<dbReference type="RefSeq" id="WP_304544363.1">
    <property type="nucleotide sequence ID" value="NZ_JARPTC010000021.1"/>
</dbReference>
<dbReference type="Proteomes" id="UP001172911">
    <property type="component" value="Unassembled WGS sequence"/>
</dbReference>
<name>A0AAW7ZI89_9FIRM</name>
<comment type="caution">
    <text evidence="1">The sequence shown here is derived from an EMBL/GenBank/DDBJ whole genome shotgun (WGS) entry which is preliminary data.</text>
</comment>
<dbReference type="AlphaFoldDB" id="A0AAW7ZI89"/>
<keyword evidence="2" id="KW-1185">Reference proteome</keyword>
<reference evidence="1" key="2">
    <citation type="submission" date="2023-03" db="EMBL/GenBank/DDBJ databases">
        <authorList>
            <person name="Zhang Z."/>
        </authorList>
    </citation>
    <scope>NUCLEOTIDE SEQUENCE</scope>
    <source>
        <strain evidence="1">DSA</strain>
    </source>
</reference>
<sequence>MRMKTVMVASNGKISNNSLASIFRCTGRFEIVGIEGKPATENALELQPDILVFEITKTEEEYIDVLGNIQQNCPWTKIILVLRNPVSLEILRKLLLLCHGYIQGRVRPGVLRKAADLACNSDYFFLIGNSTEFKSKMKETFQSVAAEISCIN</sequence>
<accession>A0AAW7ZI89</accession>
<organism evidence="1 2">
    <name type="scientific">Desulforamulus aquiferis</name>
    <dbReference type="NCBI Taxonomy" id="1397668"/>
    <lineage>
        <taxon>Bacteria</taxon>
        <taxon>Bacillati</taxon>
        <taxon>Bacillota</taxon>
        <taxon>Clostridia</taxon>
        <taxon>Eubacteriales</taxon>
        <taxon>Peptococcaceae</taxon>
        <taxon>Desulforamulus</taxon>
    </lineage>
</organism>
<dbReference type="Gene3D" id="3.40.50.2300">
    <property type="match status" value="1"/>
</dbReference>
<reference evidence="1" key="1">
    <citation type="journal article" date="2023" name="J. Hazard. Mater.">
        <title>Anaerobic biodegradation of pyrene and benzo[a]pyrene by a new sulfate-reducing Desulforamulus aquiferis strain DSA.</title>
        <authorList>
            <person name="Zhang Z."/>
            <person name="Sun J."/>
            <person name="Gong X."/>
            <person name="Wang C."/>
            <person name="Wang H."/>
        </authorList>
    </citation>
    <scope>NUCLEOTIDE SEQUENCE</scope>
    <source>
        <strain evidence="1">DSA</strain>
    </source>
</reference>
<gene>
    <name evidence="1" type="ORF">P6N53_14475</name>
</gene>
<evidence type="ECO:0008006" key="3">
    <source>
        <dbReference type="Google" id="ProtNLM"/>
    </source>
</evidence>
<evidence type="ECO:0000313" key="1">
    <source>
        <dbReference type="EMBL" id="MDO7788430.1"/>
    </source>
</evidence>
<protein>
    <recommendedName>
        <fullName evidence="3">Response regulatory domain-containing protein</fullName>
    </recommendedName>
</protein>
<proteinExistence type="predicted"/>